<evidence type="ECO:0000256" key="7">
    <source>
        <dbReference type="ARBA" id="ARBA00023136"/>
    </source>
</evidence>
<evidence type="ECO:0000256" key="4">
    <source>
        <dbReference type="ARBA" id="ARBA00022475"/>
    </source>
</evidence>
<dbReference type="HOGENOM" id="CLU_017959_8_2_9"/>
<evidence type="ECO:0000256" key="6">
    <source>
        <dbReference type="ARBA" id="ARBA00022989"/>
    </source>
</evidence>
<accession>E0NFH9</accession>
<dbReference type="NCBIfam" id="TIGR03173">
    <property type="entry name" value="pbuX"/>
    <property type="match status" value="1"/>
</dbReference>
<dbReference type="NCBIfam" id="NF037981">
    <property type="entry name" value="NCS2_1"/>
    <property type="match status" value="1"/>
</dbReference>
<feature type="transmembrane region" description="Helical" evidence="8">
    <location>
        <begin position="85"/>
        <end position="102"/>
    </location>
</feature>
<dbReference type="GO" id="GO:0005886">
    <property type="term" value="C:plasma membrane"/>
    <property type="evidence" value="ECO:0007669"/>
    <property type="project" value="UniProtKB-SubCell"/>
</dbReference>
<keyword evidence="3" id="KW-0813">Transport</keyword>
<sequence>MITDIVEDEMKEFESQVLQEERLSTPKTILLAFQHLLAMYAGDILIPLLIGAALKFNAQQMTYLISVDIFMCGIATFLQIKRTPLTGIALPVVLGSAVEYLAPMEHIGNTFGWGYMYGGVIAAGIFVFLISGLFARLRKFFPVVVTGSLITLIGFTLIPVAFQNIGGGNVADPQFGSASNLILGFVTALIIILIQVFTHGFVKRISVLIGIVAGSVIAVLMGLIDPTPISQASWLKIPLPFYFATPKFEWSSILTMLLAAVTCMIESTGVYFALADITERKLTADDLKRGYRSEGIAAILGGIFNTFPYSTFSQNVGIVQLSGIKKLRPIYFSAGMLLILGLIPKFSAIATLIPTSVLGGAMLVMFGMVGAQGIKMLAAVDMTVNNLLVIAVSIGVGLGVTTQPTLFHILPATVQTILDNGMVVGCVTAIIMNLLLNGSKGLDETRESLAE</sequence>
<keyword evidence="10" id="KW-1185">Reference proteome</keyword>
<evidence type="ECO:0000256" key="8">
    <source>
        <dbReference type="SAM" id="Phobius"/>
    </source>
</evidence>
<feature type="transmembrane region" description="Helical" evidence="8">
    <location>
        <begin position="141"/>
        <end position="161"/>
    </location>
</feature>
<evidence type="ECO:0000313" key="10">
    <source>
        <dbReference type="Proteomes" id="UP000004470"/>
    </source>
</evidence>
<name>E0NFH9_PEDAC</name>
<organism evidence="9 10">
    <name type="scientific">Pediococcus acidilactici DSM 20284</name>
    <dbReference type="NCBI Taxonomy" id="862514"/>
    <lineage>
        <taxon>Bacteria</taxon>
        <taxon>Bacillati</taxon>
        <taxon>Bacillota</taxon>
        <taxon>Bacilli</taxon>
        <taxon>Lactobacillales</taxon>
        <taxon>Lactobacillaceae</taxon>
        <taxon>Pediococcus</taxon>
        <taxon>Pediococcus acidilactici group</taxon>
    </lineage>
</organism>
<feature type="transmembrane region" description="Helical" evidence="8">
    <location>
        <begin position="387"/>
        <end position="410"/>
    </location>
</feature>
<feature type="transmembrane region" description="Helical" evidence="8">
    <location>
        <begin position="114"/>
        <end position="134"/>
    </location>
</feature>
<comment type="caution">
    <text evidence="9">The sequence shown here is derived from an EMBL/GenBank/DDBJ whole genome shotgun (WGS) entry which is preliminary data.</text>
</comment>
<keyword evidence="5 8" id="KW-0812">Transmembrane</keyword>
<keyword evidence="6 8" id="KW-1133">Transmembrane helix</keyword>
<dbReference type="InterPro" id="IPR017588">
    <property type="entry name" value="UacT-like"/>
</dbReference>
<feature type="transmembrane region" description="Helical" evidence="8">
    <location>
        <begin position="359"/>
        <end position="380"/>
    </location>
</feature>
<gene>
    <name evidence="9" type="primary">pbuX</name>
    <name evidence="9" type="ORF">HMPREF0623_0909</name>
</gene>
<evidence type="ECO:0000256" key="2">
    <source>
        <dbReference type="ARBA" id="ARBA00008821"/>
    </source>
</evidence>
<dbReference type="EMBL" id="AEEG01000003">
    <property type="protein sequence ID" value="EFL95873.1"/>
    <property type="molecule type" value="Genomic_DNA"/>
</dbReference>
<dbReference type="InterPro" id="IPR006042">
    <property type="entry name" value="Xan_ur_permease"/>
</dbReference>
<dbReference type="AlphaFoldDB" id="E0NFH9"/>
<feature type="transmembrane region" description="Helical" evidence="8">
    <location>
        <begin position="205"/>
        <end position="224"/>
    </location>
</feature>
<proteinExistence type="inferred from homology"/>
<feature type="transmembrane region" description="Helical" evidence="8">
    <location>
        <begin position="60"/>
        <end position="78"/>
    </location>
</feature>
<dbReference type="PANTHER" id="PTHR42810:SF4">
    <property type="entry name" value="URIC ACID TRANSPORTER UACT"/>
    <property type="match status" value="1"/>
</dbReference>
<feature type="transmembrane region" description="Helical" evidence="8">
    <location>
        <begin position="416"/>
        <end position="436"/>
    </location>
</feature>
<feature type="transmembrane region" description="Helical" evidence="8">
    <location>
        <begin position="181"/>
        <end position="198"/>
    </location>
</feature>
<evidence type="ECO:0000256" key="1">
    <source>
        <dbReference type="ARBA" id="ARBA00004651"/>
    </source>
</evidence>
<dbReference type="Pfam" id="PF00860">
    <property type="entry name" value="Xan_ur_permease"/>
    <property type="match status" value="1"/>
</dbReference>
<comment type="similarity">
    <text evidence="2">Belongs to the nucleobase:cation symporter-2 (NCS2) (TC 2.A.40) family.</text>
</comment>
<reference evidence="9" key="1">
    <citation type="submission" date="2010-07" db="EMBL/GenBank/DDBJ databases">
        <authorList>
            <person name="Muzny D."/>
            <person name="Qin X."/>
            <person name="Deng J."/>
            <person name="Jiang H."/>
            <person name="Liu Y."/>
            <person name="Qu J."/>
            <person name="Song X.-Z."/>
            <person name="Zhang L."/>
            <person name="Thornton R."/>
            <person name="Coyle M."/>
            <person name="Francisco L."/>
            <person name="Jackson L."/>
            <person name="Javaid M."/>
            <person name="Korchina V."/>
            <person name="Kovar C."/>
            <person name="Mata R."/>
            <person name="Mathew T."/>
            <person name="Ngo R."/>
            <person name="Nguyen L."/>
            <person name="Nguyen N."/>
            <person name="Okwuonu G."/>
            <person name="Ongeri F."/>
            <person name="Pham C."/>
            <person name="Simmons D."/>
            <person name="Wilczek-Boney K."/>
            <person name="Hale W."/>
            <person name="Jakkamsetti A."/>
            <person name="Pham P."/>
            <person name="Ruth R."/>
            <person name="San Lucas F."/>
            <person name="Warren J."/>
            <person name="Zhang J."/>
            <person name="Zhao Z."/>
            <person name="Zhou C."/>
            <person name="Zhu D."/>
            <person name="Lee S."/>
            <person name="Bess C."/>
            <person name="Blankenburg K."/>
            <person name="Forbes L."/>
            <person name="Fu Q."/>
            <person name="Gubbala S."/>
            <person name="Hirani K."/>
            <person name="Jayaseelan J.C."/>
            <person name="Lara F."/>
            <person name="Munidasa M."/>
            <person name="Palculict T."/>
            <person name="Patil S."/>
            <person name="Pu L.-L."/>
            <person name="Saada N."/>
            <person name="Tang L."/>
            <person name="Weissenberger G."/>
            <person name="Zhu Y."/>
            <person name="Hemphill L."/>
            <person name="Shang Y."/>
            <person name="Youmans B."/>
            <person name="Ayvaz T."/>
            <person name="Ross M."/>
            <person name="Santibanez J."/>
            <person name="Aqrawi P."/>
            <person name="Gross S."/>
            <person name="Joshi V."/>
            <person name="Fowler G."/>
            <person name="Nazareth L."/>
            <person name="Reid J."/>
            <person name="Worley K."/>
            <person name="Petrosino J."/>
            <person name="Highlander S."/>
            <person name="Gibbs R."/>
        </authorList>
    </citation>
    <scope>NUCLEOTIDE SEQUENCE [LARGE SCALE GENOMIC DNA]</scope>
    <source>
        <strain evidence="9">DSM 20284</strain>
    </source>
</reference>
<protein>
    <submittedName>
        <fullName evidence="9">Xanthine permease</fullName>
    </submittedName>
</protein>
<dbReference type="InterPro" id="IPR006043">
    <property type="entry name" value="NCS2"/>
</dbReference>
<dbReference type="Proteomes" id="UP000004470">
    <property type="component" value="Unassembled WGS sequence"/>
</dbReference>
<keyword evidence="7 8" id="KW-0472">Membrane</keyword>
<dbReference type="NCBIfam" id="TIGR00801">
    <property type="entry name" value="ncs2"/>
    <property type="match status" value="1"/>
</dbReference>
<dbReference type="eggNOG" id="COG2233">
    <property type="taxonomic scope" value="Bacteria"/>
</dbReference>
<evidence type="ECO:0000256" key="3">
    <source>
        <dbReference type="ARBA" id="ARBA00022448"/>
    </source>
</evidence>
<comment type="subcellular location">
    <subcellularLocation>
        <location evidence="1">Cell membrane</location>
        <topology evidence="1">Multi-pass membrane protein</topology>
    </subcellularLocation>
</comment>
<evidence type="ECO:0000256" key="5">
    <source>
        <dbReference type="ARBA" id="ARBA00022692"/>
    </source>
</evidence>
<feature type="transmembrane region" description="Helical" evidence="8">
    <location>
        <begin position="29"/>
        <end position="54"/>
    </location>
</feature>
<dbReference type="PROSITE" id="PS01116">
    <property type="entry name" value="XANTH_URACIL_PERMASE"/>
    <property type="match status" value="1"/>
</dbReference>
<feature type="transmembrane region" description="Helical" evidence="8">
    <location>
        <begin position="250"/>
        <end position="274"/>
    </location>
</feature>
<dbReference type="PANTHER" id="PTHR42810">
    <property type="entry name" value="PURINE PERMEASE C1399.01C-RELATED"/>
    <property type="match status" value="1"/>
</dbReference>
<keyword evidence="4" id="KW-1003">Cell membrane</keyword>
<dbReference type="GO" id="GO:0042907">
    <property type="term" value="F:xanthine transmembrane transporter activity"/>
    <property type="evidence" value="ECO:0007669"/>
    <property type="project" value="TreeGrafter"/>
</dbReference>
<evidence type="ECO:0000313" key="9">
    <source>
        <dbReference type="EMBL" id="EFL95873.1"/>
    </source>
</evidence>